<dbReference type="EMBL" id="KC631634">
    <property type="protein sequence ID" value="AGL10905.1"/>
    <property type="molecule type" value="Genomic_DNA"/>
</dbReference>
<comment type="function">
    <text evidence="8">Part of the ABC transporter complex (TC 3.A.1.6.1) involved in sulfate/thiosulfate import.</text>
</comment>
<dbReference type="RefSeq" id="YP_009019385.1">
    <property type="nucleotide sequence ID" value="NC_023775.1"/>
</dbReference>
<comment type="similarity">
    <text evidence="8">Belongs to the binding-protein-dependent transport system permease family. CysTW subfamily.</text>
</comment>
<dbReference type="EMBL" id="KY613608">
    <property type="protein sequence ID" value="ARU77456.1"/>
    <property type="molecule type" value="Genomic_DNA"/>
</dbReference>
<dbReference type="Gene3D" id="1.10.3720.10">
    <property type="entry name" value="MetI-like"/>
    <property type="match status" value="1"/>
</dbReference>
<dbReference type="AlphaFoldDB" id="A0A023HHV7"/>
<evidence type="ECO:0000256" key="8">
    <source>
        <dbReference type="RuleBase" id="RU366001"/>
    </source>
</evidence>
<reference evidence="10" key="1">
    <citation type="submission" date="2013-02" db="EMBL/GenBank/DDBJ databases">
        <title>Chloroplast Sequencing of Green Alga Chlorella protothecoides and Comparative Analyses with C. variabilis and C. vulgaris.</title>
        <authorList>
            <person name="Park S.-H."/>
            <person name="Starkenburg S."/>
            <person name="Kyndt J."/>
            <person name="Angelova A."/>
            <person name="Chertkov O."/>
            <person name="Shen X."/>
            <person name="Brown J.K."/>
        </authorList>
    </citation>
    <scope>NUCLEOTIDE SEQUENCE</scope>
</reference>
<dbReference type="Pfam" id="PF00528">
    <property type="entry name" value="BPD_transp_1"/>
    <property type="match status" value="1"/>
</dbReference>
<evidence type="ECO:0000313" key="10">
    <source>
        <dbReference type="EMBL" id="AGL10905.1"/>
    </source>
</evidence>
<proteinExistence type="inferred from homology"/>
<evidence type="ECO:0000256" key="6">
    <source>
        <dbReference type="ARBA" id="ARBA00023032"/>
    </source>
</evidence>
<feature type="transmembrane region" description="Helical" evidence="8">
    <location>
        <begin position="68"/>
        <end position="93"/>
    </location>
</feature>
<protein>
    <recommendedName>
        <fullName evidence="8">Sulfate transport system permease protein CysT</fullName>
    </recommendedName>
</protein>
<dbReference type="InterPro" id="IPR005667">
    <property type="entry name" value="Sulph_transpt2"/>
</dbReference>
<name>A0A023HHV7_AUXPR</name>
<keyword evidence="7 8" id="KW-0472">Membrane</keyword>
<feature type="transmembrane region" description="Helical" evidence="8">
    <location>
        <begin position="193"/>
        <end position="211"/>
    </location>
</feature>
<dbReference type="InterPro" id="IPR035906">
    <property type="entry name" value="MetI-like_sf"/>
</dbReference>
<dbReference type="FunFam" id="1.10.3720.10:FF:000004">
    <property type="entry name" value="Sulfate transport system permease protein CysT"/>
    <property type="match status" value="1"/>
</dbReference>
<organism evidence="10">
    <name type="scientific">Auxenochlorella protothecoides</name>
    <name type="common">Green microalga</name>
    <name type="synonym">Chlorella protothecoides</name>
    <dbReference type="NCBI Taxonomy" id="3075"/>
    <lineage>
        <taxon>Eukaryota</taxon>
        <taxon>Viridiplantae</taxon>
        <taxon>Chlorophyta</taxon>
        <taxon>core chlorophytes</taxon>
        <taxon>Trebouxiophyceae</taxon>
        <taxon>Chlorellales</taxon>
        <taxon>Chlorellaceae</taxon>
        <taxon>Auxenochlorella</taxon>
    </lineage>
</organism>
<comment type="subcellular location">
    <subcellularLocation>
        <location evidence="1">Plastid membrane</location>
        <topology evidence="1">Multi-pass membrane protein</topology>
    </subcellularLocation>
    <subcellularLocation>
        <location evidence="8">Plastid</location>
        <location evidence="8">Chloroplast membrane</location>
        <topology evidence="8">Multi-pass membrane protein</topology>
    </subcellularLocation>
</comment>
<dbReference type="KEGG" id="apro:CP73_p005"/>
<feature type="transmembrane region" description="Helical" evidence="8">
    <location>
        <begin position="251"/>
        <end position="271"/>
    </location>
</feature>
<feature type="transmembrane region" description="Helical" evidence="8">
    <location>
        <begin position="22"/>
        <end position="48"/>
    </location>
</feature>
<dbReference type="NCBIfam" id="TIGR02139">
    <property type="entry name" value="permease_CysT"/>
    <property type="match status" value="1"/>
</dbReference>
<evidence type="ECO:0000259" key="9">
    <source>
        <dbReference type="PROSITE" id="PS50928"/>
    </source>
</evidence>
<evidence type="ECO:0000256" key="2">
    <source>
        <dbReference type="ARBA" id="ARBA00022448"/>
    </source>
</evidence>
<dbReference type="NCBIfam" id="TIGR00969">
    <property type="entry name" value="3a0106s02"/>
    <property type="match status" value="1"/>
</dbReference>
<dbReference type="GeneID" id="18667216"/>
<keyword evidence="6 8" id="KW-0764">Sulfate transport</keyword>
<keyword evidence="5 8" id="KW-1133">Transmembrane helix</keyword>
<dbReference type="SUPFAM" id="SSF161098">
    <property type="entry name" value="MetI-like"/>
    <property type="match status" value="1"/>
</dbReference>
<dbReference type="GO" id="GO:0005886">
    <property type="term" value="C:plasma membrane"/>
    <property type="evidence" value="ECO:0007669"/>
    <property type="project" value="InterPro"/>
</dbReference>
<evidence type="ECO:0000313" key="11">
    <source>
        <dbReference type="EMBL" id="ARU77456.1"/>
    </source>
</evidence>
<sequence>MNKQETTSFHNLPFLKKTNPKLLIGVMLGNYVFFILVLPLFALFSLIFKNSWREILEKALDPIAISAYAFTIKMALTAALLNSVFGFLITWMITRYEFRGKRFVDAAVDLPFALPTSVAGLTLATVYGHQGWVGNYLKMANIQIIYTRFGVLLAMIFVSFPFVIRSLQPVLQEFDHGLEEAAWGMGASSFQTFLRVIFPTLVPALVTGFTLSFSRALGEFGSVVMISSNLPLDDLVTSVLIYQSLEQYDYFGASVIGAVILLLALIIIFLVNTAQSFYSRR</sequence>
<comment type="caution">
    <text evidence="8">Lacks conserved residue(s) required for the propagation of feature annotation.</text>
</comment>
<evidence type="ECO:0000256" key="4">
    <source>
        <dbReference type="ARBA" id="ARBA00022692"/>
    </source>
</evidence>
<reference evidence="11" key="2">
    <citation type="submission" date="2017-02" db="EMBL/GenBank/DDBJ databases">
        <title>Whole genome sequencing of photosynthetic microalga Auxenochlorella protothecoides UTEX 2341.</title>
        <authorList>
            <person name="Patelou M."/>
            <person name="Skliros D."/>
            <person name="Kalliampakou K.I."/>
            <person name="Ioannidis N.E."/>
            <person name="Papazi A."/>
            <person name="Katharios P."/>
            <person name="Kotzabasis K."/>
            <person name="Flemetakis E."/>
        </authorList>
    </citation>
    <scope>NUCLEOTIDE SEQUENCE</scope>
    <source>
        <strain evidence="11">UTEX 2341</strain>
    </source>
</reference>
<geneLocation type="chloroplast" evidence="10"/>
<keyword evidence="10" id="KW-0150">Chloroplast</keyword>
<feature type="domain" description="ABC transmembrane type-1" evidence="9">
    <location>
        <begin position="68"/>
        <end position="272"/>
    </location>
</feature>
<dbReference type="CDD" id="cd06261">
    <property type="entry name" value="TM_PBP2"/>
    <property type="match status" value="1"/>
</dbReference>
<evidence type="ECO:0000256" key="1">
    <source>
        <dbReference type="ARBA" id="ARBA00004446"/>
    </source>
</evidence>
<dbReference type="GO" id="GO:0031969">
    <property type="term" value="C:chloroplast membrane"/>
    <property type="evidence" value="ECO:0007669"/>
    <property type="project" value="UniProtKB-SubCell"/>
</dbReference>
<keyword evidence="3 8" id="KW-0934">Plastid</keyword>
<dbReference type="PANTHER" id="PTHR30406:SF8">
    <property type="entry name" value="SULFATE TRANSPORT SYSTEM PERMEASE PROTEIN CYST"/>
    <property type="match status" value="1"/>
</dbReference>
<dbReference type="InterPro" id="IPR000515">
    <property type="entry name" value="MetI-like"/>
</dbReference>
<dbReference type="PROSITE" id="PS50928">
    <property type="entry name" value="ABC_TM1"/>
    <property type="match status" value="1"/>
</dbReference>
<keyword evidence="2 8" id="KW-0813">Transport</keyword>
<accession>A0A023HHV7</accession>
<dbReference type="PANTHER" id="PTHR30406">
    <property type="entry name" value="SULFATE TRANSPORT SYSTEM PERMEASE PROTEIN"/>
    <property type="match status" value="1"/>
</dbReference>
<gene>
    <name evidence="10" type="primary">cysT</name>
    <name evidence="11" type="ORF">BW920_0072</name>
</gene>
<evidence type="ECO:0000256" key="3">
    <source>
        <dbReference type="ARBA" id="ARBA00022640"/>
    </source>
</evidence>
<feature type="transmembrane region" description="Helical" evidence="8">
    <location>
        <begin position="145"/>
        <end position="164"/>
    </location>
</feature>
<evidence type="ECO:0000256" key="5">
    <source>
        <dbReference type="ARBA" id="ARBA00022989"/>
    </source>
</evidence>
<dbReference type="InterPro" id="IPR011865">
    <property type="entry name" value="CysT_permease"/>
</dbReference>
<keyword evidence="4 8" id="KW-0812">Transmembrane</keyword>
<evidence type="ECO:0000256" key="7">
    <source>
        <dbReference type="ARBA" id="ARBA00023136"/>
    </source>
</evidence>
<dbReference type="GO" id="GO:0015419">
    <property type="term" value="F:ABC-type sulfate transporter activity"/>
    <property type="evidence" value="ECO:0007669"/>
    <property type="project" value="UniProtKB-UniRule"/>
</dbReference>